<name>A0AAX1I8M8_STEMA</name>
<proteinExistence type="inferred from homology"/>
<accession>A0AAX1I8M8</accession>
<evidence type="ECO:0000313" key="6">
    <source>
        <dbReference type="EMBL" id="QNG76665.1"/>
    </source>
</evidence>
<dbReference type="InterPro" id="IPR050263">
    <property type="entry name" value="Bact_Fimbrial_Adh_Pro"/>
</dbReference>
<evidence type="ECO:0000256" key="3">
    <source>
        <dbReference type="ARBA" id="ARBA00023263"/>
    </source>
</evidence>
<dbReference type="SUPFAM" id="SSF49401">
    <property type="entry name" value="Bacterial adhesins"/>
    <property type="match status" value="1"/>
</dbReference>
<dbReference type="AlphaFoldDB" id="A0AAX1I8M8"/>
<evidence type="ECO:0000256" key="1">
    <source>
        <dbReference type="ARBA" id="ARBA00004561"/>
    </source>
</evidence>
<dbReference type="RefSeq" id="WP_229298508.1">
    <property type="nucleotide sequence ID" value="NZ_CP040433.1"/>
</dbReference>
<sequence length="331" mass="36093">MSANTAPDTRPIPRHARKLLATPLLGLLFCAGSAVACVEYGINRDLLLDKTYATYPDAGRVQFDQKFASRSFKDCPEERDVPVFMTLEMPGLIYEGEVTFRGKSYPAYSAAPDSPLVMFYHHVAFSEDGPLRNGEEVPGLFEMSGGTSLEASIQYWAVVFSRGGRMRTPPTMTGSITLRAPSEPSLDHQSIVQLDLKFPVTTCPLQDKAETLQDVQTAELSVPGSTAKEKLVAIRMDCGVDPPRARMTLSDAGDAGNTGSQLTPTADSDAEGVRVQLLRNGSEVQFGQTWDFDPGVGGVHDHQFTARYIRTNEPLVPGTIKGEAVLNVDYW</sequence>
<dbReference type="Pfam" id="PF00419">
    <property type="entry name" value="Fimbrial"/>
    <property type="match status" value="1"/>
</dbReference>
<feature type="domain" description="Fimbrial-type adhesion" evidence="5">
    <location>
        <begin position="201"/>
        <end position="330"/>
    </location>
</feature>
<evidence type="ECO:0000256" key="4">
    <source>
        <dbReference type="SAM" id="MobiDB-lite"/>
    </source>
</evidence>
<dbReference type="Gene3D" id="2.60.40.1090">
    <property type="entry name" value="Fimbrial-type adhesion domain"/>
    <property type="match status" value="1"/>
</dbReference>
<dbReference type="InterPro" id="IPR036937">
    <property type="entry name" value="Adhesion_dom_fimbrial_sf"/>
</dbReference>
<gene>
    <name evidence="6" type="ORF">GPNADHDJ_00844</name>
</gene>
<dbReference type="PANTHER" id="PTHR33420">
    <property type="entry name" value="FIMBRIAL SUBUNIT ELFA-RELATED"/>
    <property type="match status" value="1"/>
</dbReference>
<dbReference type="InterPro" id="IPR008966">
    <property type="entry name" value="Adhesion_dom_sf"/>
</dbReference>
<evidence type="ECO:0000313" key="7">
    <source>
        <dbReference type="Proteomes" id="UP000515598"/>
    </source>
</evidence>
<comment type="subcellular location">
    <subcellularLocation>
        <location evidence="1">Fimbrium</location>
    </subcellularLocation>
</comment>
<dbReference type="EMBL" id="CP060025">
    <property type="protein sequence ID" value="QNG76665.1"/>
    <property type="molecule type" value="Genomic_DNA"/>
</dbReference>
<dbReference type="InterPro" id="IPR000259">
    <property type="entry name" value="Adhesion_dom_fimbrial"/>
</dbReference>
<dbReference type="GO" id="GO:0043709">
    <property type="term" value="P:cell adhesion involved in single-species biofilm formation"/>
    <property type="evidence" value="ECO:0007669"/>
    <property type="project" value="TreeGrafter"/>
</dbReference>
<feature type="compositionally biased region" description="Polar residues" evidence="4">
    <location>
        <begin position="257"/>
        <end position="266"/>
    </location>
</feature>
<evidence type="ECO:0000259" key="5">
    <source>
        <dbReference type="Pfam" id="PF00419"/>
    </source>
</evidence>
<dbReference type="Proteomes" id="UP000515598">
    <property type="component" value="Chromosome"/>
</dbReference>
<dbReference type="GO" id="GO:0009289">
    <property type="term" value="C:pilus"/>
    <property type="evidence" value="ECO:0007669"/>
    <property type="project" value="UniProtKB-SubCell"/>
</dbReference>
<protein>
    <recommendedName>
        <fullName evidence="5">Fimbrial-type adhesion domain-containing protein</fullName>
    </recommendedName>
</protein>
<feature type="region of interest" description="Disordered" evidence="4">
    <location>
        <begin position="249"/>
        <end position="269"/>
    </location>
</feature>
<organism evidence="6 7">
    <name type="scientific">Stenotrophomonas maltophilia</name>
    <name type="common">Pseudomonas maltophilia</name>
    <name type="synonym">Xanthomonas maltophilia</name>
    <dbReference type="NCBI Taxonomy" id="40324"/>
    <lineage>
        <taxon>Bacteria</taxon>
        <taxon>Pseudomonadati</taxon>
        <taxon>Pseudomonadota</taxon>
        <taxon>Gammaproteobacteria</taxon>
        <taxon>Lysobacterales</taxon>
        <taxon>Lysobacteraceae</taxon>
        <taxon>Stenotrophomonas</taxon>
        <taxon>Stenotrophomonas maltophilia group</taxon>
    </lineage>
</organism>
<keyword evidence="3" id="KW-0281">Fimbrium</keyword>
<comment type="similarity">
    <text evidence="2">Belongs to the fimbrial protein family.</text>
</comment>
<evidence type="ECO:0000256" key="2">
    <source>
        <dbReference type="ARBA" id="ARBA00006671"/>
    </source>
</evidence>
<reference evidence="6 7" key="1">
    <citation type="submission" date="2020-08" db="EMBL/GenBank/DDBJ databases">
        <title>Phenotypic and transcriptomic analysis of seven clinical Stenotrophomonas maltophilia isolates identify a small set of shared and commonly regulated genes involved in biofilm lifestyle.</title>
        <authorList>
            <person name="Alio I."/>
            <person name="Gudzuhn M."/>
            <person name="Streit W."/>
        </authorList>
    </citation>
    <scope>NUCLEOTIDE SEQUENCE [LARGE SCALE GENOMIC DNA]</scope>
    <source>
        <strain evidence="6 7">UHH_SKK55</strain>
    </source>
</reference>
<dbReference type="PANTHER" id="PTHR33420:SF14">
    <property type="entry name" value="TYPE 1 FIMBRIN D-MANNOSE SPECIFIC ADHESIN"/>
    <property type="match status" value="1"/>
</dbReference>